<gene>
    <name evidence="1" type="ORF">SDC9_26081</name>
</gene>
<dbReference type="AlphaFoldDB" id="A0A644UMP9"/>
<reference evidence="1" key="1">
    <citation type="submission" date="2019-08" db="EMBL/GenBank/DDBJ databases">
        <authorList>
            <person name="Kucharzyk K."/>
            <person name="Murdoch R.W."/>
            <person name="Higgins S."/>
            <person name="Loffler F."/>
        </authorList>
    </citation>
    <scope>NUCLEOTIDE SEQUENCE</scope>
</reference>
<name>A0A644UMP9_9ZZZZ</name>
<organism evidence="1">
    <name type="scientific">bioreactor metagenome</name>
    <dbReference type="NCBI Taxonomy" id="1076179"/>
    <lineage>
        <taxon>unclassified sequences</taxon>
        <taxon>metagenomes</taxon>
        <taxon>ecological metagenomes</taxon>
    </lineage>
</organism>
<dbReference type="EMBL" id="VSSQ01000134">
    <property type="protein sequence ID" value="MPL80185.1"/>
    <property type="molecule type" value="Genomic_DNA"/>
</dbReference>
<comment type="caution">
    <text evidence="1">The sequence shown here is derived from an EMBL/GenBank/DDBJ whole genome shotgun (WGS) entry which is preliminary data.</text>
</comment>
<evidence type="ECO:0000313" key="1">
    <source>
        <dbReference type="EMBL" id="MPL80185.1"/>
    </source>
</evidence>
<sequence length="707" mass="76514">MRDLAAERQRIADVGLVKLARIAVPGIGRPGDRTWRAGVADHLDRADAGIGPVALPRQQVVIERVVRDPRGDHDDRVAAEPRRGAGVDAFGLDATRMQRRNAGVQRDLHAVFDQPAMDRPLFERVQRPVRDIGRGGDKGDAAAGLGQQLGHHPAHVIMVIVEDHHRALRQAPGHDVVRREDRHRRIGGHRHDMLTRDAIGAPMRPGRDADILEAEVEDLLRAQTAVEIGLDVRALAQLIGAVIRDPAPGRQPGQLALARDAATKLGAGLGERHVIAAQGERAGSFQPGRPRADDQHVAAVALRVHLLGVPTLAPFFHEGRVLRAAADAHRHVAGDADVAADAFADVLDPAFLDLLRQEGIGDRGPGAADEIEHTLPHQPRHHIGRGEAADADDGARGQLANAGHQHLLRRLFLEARGARAILPGALRQIPQVGQIGVHLDELAQLGVREAKRADVLVKAHPQRQPHRVADRVAHVGDHLVHEPRPVLERAAVFVRPLVRRTRQEMLEDAEAMRAVQADQIETRQFRALGRVHEPAAQVPDIGLVHRARLHRVVGEGANGQRRRGKRHFLGIKVRPVDAGIGKLDARERAARLHRVRHPVQRRNIGIVPQPQLDEGGDFRGVVHLGLLGEDHTPAALGLDPAHRCGGRGVAIAAAIAMRNLIEAVLRGQGPDLRGLEQDVIGWVSHVVSLPAAGLAGMRGRSGAAAPK</sequence>
<proteinExistence type="predicted"/>
<protein>
    <submittedName>
        <fullName evidence="1">Uncharacterized protein</fullName>
    </submittedName>
</protein>
<accession>A0A644UMP9</accession>